<evidence type="ECO:0000256" key="1">
    <source>
        <dbReference type="SAM" id="MobiDB-lite"/>
    </source>
</evidence>
<evidence type="ECO:0000313" key="3">
    <source>
        <dbReference type="EMBL" id="KAF1814373.1"/>
    </source>
</evidence>
<dbReference type="RefSeq" id="XP_033536004.1">
    <property type="nucleotide sequence ID" value="XM_033681132.1"/>
</dbReference>
<dbReference type="PROSITE" id="PS50053">
    <property type="entry name" value="UBIQUITIN_2"/>
    <property type="match status" value="1"/>
</dbReference>
<reference evidence="3 5" key="1">
    <citation type="submission" date="2020-01" db="EMBL/GenBank/DDBJ databases">
        <authorList>
            <consortium name="DOE Joint Genome Institute"/>
            <person name="Haridas S."/>
            <person name="Albert R."/>
            <person name="Binder M."/>
            <person name="Bloem J."/>
            <person name="Labutti K."/>
            <person name="Salamov A."/>
            <person name="Andreopoulos B."/>
            <person name="Baker S.E."/>
            <person name="Barry K."/>
            <person name="Bills G."/>
            <person name="Bluhm B.H."/>
            <person name="Cannon C."/>
            <person name="Castanera R."/>
            <person name="Culley D.E."/>
            <person name="Daum C."/>
            <person name="Ezra D."/>
            <person name="Gonzalez J.B."/>
            <person name="Henrissat B."/>
            <person name="Kuo A."/>
            <person name="Liang C."/>
            <person name="Lipzen A."/>
            <person name="Lutzoni F."/>
            <person name="Magnuson J."/>
            <person name="Mondo S."/>
            <person name="Nolan M."/>
            <person name="Ohm R."/>
            <person name="Pangilinan J."/>
            <person name="Park H.-J."/>
            <person name="Ramirez L."/>
            <person name="Alfaro M."/>
            <person name="Sun H."/>
            <person name="Tritt A."/>
            <person name="Yoshinaga Y."/>
            <person name="Zwiers L.-H."/>
            <person name="Turgeon B.G."/>
            <person name="Goodwin S.B."/>
            <person name="Spatafora J.W."/>
            <person name="Crous P.W."/>
            <person name="Grigoriev I.V."/>
        </authorList>
    </citation>
    <scope>NUCLEOTIDE SEQUENCE</scope>
    <source>
        <strain evidence="3 5">CBS 781.70</strain>
    </source>
</reference>
<reference evidence="5" key="2">
    <citation type="submission" date="2020-04" db="EMBL/GenBank/DDBJ databases">
        <authorList>
            <consortium name="NCBI Genome Project"/>
        </authorList>
    </citation>
    <scope>NUCLEOTIDE SEQUENCE</scope>
    <source>
        <strain evidence="5">CBS 781.70</strain>
    </source>
</reference>
<accession>A0A6G1G8L8</accession>
<feature type="region of interest" description="Disordered" evidence="1">
    <location>
        <begin position="135"/>
        <end position="157"/>
    </location>
</feature>
<dbReference type="Gene3D" id="1.20.225.20">
    <property type="entry name" value="Ub domain-containing protein, DC-UbP/UBTD2, N-terminal domain"/>
    <property type="match status" value="1"/>
</dbReference>
<keyword evidence="4" id="KW-1185">Reference proteome</keyword>
<feature type="domain" description="Ubiquitin-like" evidence="2">
    <location>
        <begin position="163"/>
        <end position="235"/>
    </location>
</feature>
<dbReference type="PANTHER" id="PTHR13609">
    <property type="entry name" value="UBIQUITIN DOMAIN CONTAINING 1 PROTEIN-RELATED"/>
    <property type="match status" value="1"/>
</dbReference>
<reference evidence="5" key="3">
    <citation type="submission" date="2025-04" db="UniProtKB">
        <authorList>
            <consortium name="RefSeq"/>
        </authorList>
    </citation>
    <scope>IDENTIFICATION</scope>
    <source>
        <strain evidence="5">CBS 781.70</strain>
    </source>
</reference>
<dbReference type="InterPro" id="IPR038169">
    <property type="entry name" value="DC-UbP/UBTD2_N_sf"/>
</dbReference>
<dbReference type="AlphaFoldDB" id="A0A6G1G8L8"/>
<sequence>MPLTRRYLESEREAFFDTQVGGDVNAWSALRSACDVIRSGGESNLATATAILRASGLSCPSGRLWVEGKDIADQEARRAGLLPRRTRTQLRGGVWDERGNHYFVPAWVVTDPLGVVEGQGGSRMSAALVAVAGNGHAHDGHNSDAKGKAKAPEEPEVPEEHIVRVPVRVATAARDITCRIRRDDNVEVLVRRIRHKCQLEGDAKIRVVLMGKVLLNNLSLPSQGWSEGLVVQAFV</sequence>
<dbReference type="Pfam" id="PF16455">
    <property type="entry name" value="UBD"/>
    <property type="match status" value="1"/>
</dbReference>
<name>A0A6G1G8L8_9PEZI</name>
<dbReference type="SUPFAM" id="SSF54236">
    <property type="entry name" value="Ubiquitin-like"/>
    <property type="match status" value="1"/>
</dbReference>
<evidence type="ECO:0000259" key="2">
    <source>
        <dbReference type="PROSITE" id="PS50053"/>
    </source>
</evidence>
<gene>
    <name evidence="3 5" type="ORF">P152DRAFT_472145</name>
</gene>
<feature type="compositionally biased region" description="Basic and acidic residues" evidence="1">
    <location>
        <begin position="136"/>
        <end position="157"/>
    </location>
</feature>
<dbReference type="GeneID" id="54421702"/>
<proteinExistence type="predicted"/>
<organism evidence="3">
    <name type="scientific">Eremomyces bilateralis CBS 781.70</name>
    <dbReference type="NCBI Taxonomy" id="1392243"/>
    <lineage>
        <taxon>Eukaryota</taxon>
        <taxon>Fungi</taxon>
        <taxon>Dikarya</taxon>
        <taxon>Ascomycota</taxon>
        <taxon>Pezizomycotina</taxon>
        <taxon>Dothideomycetes</taxon>
        <taxon>Dothideomycetes incertae sedis</taxon>
        <taxon>Eremomycetales</taxon>
        <taxon>Eremomycetaceae</taxon>
        <taxon>Eremomyces</taxon>
    </lineage>
</organism>
<evidence type="ECO:0000313" key="5">
    <source>
        <dbReference type="RefSeq" id="XP_033536004.1"/>
    </source>
</evidence>
<dbReference type="InterPro" id="IPR032752">
    <property type="entry name" value="DC-UbP/UBTD2_N"/>
</dbReference>
<dbReference type="InterPro" id="IPR000626">
    <property type="entry name" value="Ubiquitin-like_dom"/>
</dbReference>
<dbReference type="InterPro" id="IPR039869">
    <property type="entry name" value="UBTD1/2"/>
</dbReference>
<dbReference type="InterPro" id="IPR029071">
    <property type="entry name" value="Ubiquitin-like_domsf"/>
</dbReference>
<evidence type="ECO:0000313" key="4">
    <source>
        <dbReference type="Proteomes" id="UP000504638"/>
    </source>
</evidence>
<dbReference type="OrthoDB" id="1640476at2759"/>
<protein>
    <recommendedName>
        <fullName evidence="2">Ubiquitin-like domain-containing protein</fullName>
    </recommendedName>
</protein>
<dbReference type="EMBL" id="ML975153">
    <property type="protein sequence ID" value="KAF1814373.1"/>
    <property type="molecule type" value="Genomic_DNA"/>
</dbReference>
<dbReference type="Proteomes" id="UP000504638">
    <property type="component" value="Unplaced"/>
</dbReference>